<dbReference type="Gene3D" id="3.40.50.360">
    <property type="match status" value="1"/>
</dbReference>
<name>A0A5E4UBC6_9BURK</name>
<gene>
    <name evidence="4" type="ORF">PCO31111_01963</name>
</gene>
<dbReference type="Proteomes" id="UP000383971">
    <property type="component" value="Unassembled WGS sequence"/>
</dbReference>
<evidence type="ECO:0000256" key="2">
    <source>
        <dbReference type="PROSITE-ProRule" id="PRU01213"/>
    </source>
</evidence>
<dbReference type="InterPro" id="IPR004606">
    <property type="entry name" value="Mop_domain"/>
</dbReference>
<dbReference type="InterPro" id="IPR005116">
    <property type="entry name" value="Transp-assoc_OB_typ1"/>
</dbReference>
<dbReference type="GO" id="GO:0015689">
    <property type="term" value="P:molybdate ion transport"/>
    <property type="evidence" value="ECO:0007669"/>
    <property type="project" value="InterPro"/>
</dbReference>
<dbReference type="InterPro" id="IPR029039">
    <property type="entry name" value="Flavoprotein-like_sf"/>
</dbReference>
<dbReference type="AlphaFoldDB" id="A0A5E4UBC6"/>
<evidence type="ECO:0000256" key="1">
    <source>
        <dbReference type="ARBA" id="ARBA00022505"/>
    </source>
</evidence>
<keyword evidence="5" id="KW-1185">Reference proteome</keyword>
<sequence>MTYAVTISGSPSATSRSARLLRFVESELAAAGIAVRRIDIRALSPAALLAADTSHDDLRHALAQVAGAFRSRRVAYPARRVRCRSAGAEGRERPARCVDRPASARVRRIREILRGPVLSEVDVETPSGIVTSVITTRSIDELQLDAGSEVVALVKATEVSLAKL</sequence>
<dbReference type="SUPFAM" id="SSF50331">
    <property type="entry name" value="MOP-like"/>
    <property type="match status" value="1"/>
</dbReference>
<evidence type="ECO:0000259" key="3">
    <source>
        <dbReference type="PROSITE" id="PS51866"/>
    </source>
</evidence>
<dbReference type="InterPro" id="IPR005025">
    <property type="entry name" value="FMN_Rdtase-like_dom"/>
</dbReference>
<dbReference type="GO" id="GO:0016491">
    <property type="term" value="F:oxidoreductase activity"/>
    <property type="evidence" value="ECO:0007669"/>
    <property type="project" value="InterPro"/>
</dbReference>
<dbReference type="PROSITE" id="PS51866">
    <property type="entry name" value="MOP"/>
    <property type="match status" value="1"/>
</dbReference>
<dbReference type="SUPFAM" id="SSF52218">
    <property type="entry name" value="Flavoproteins"/>
    <property type="match status" value="1"/>
</dbReference>
<proteinExistence type="predicted"/>
<keyword evidence="1 2" id="KW-0500">Molybdenum</keyword>
<dbReference type="InterPro" id="IPR008995">
    <property type="entry name" value="Mo/tungstate-bd_C_term_dom"/>
</dbReference>
<feature type="domain" description="Mop" evidence="3">
    <location>
        <begin position="95"/>
        <end position="163"/>
    </location>
</feature>
<dbReference type="EMBL" id="CABPSE010000005">
    <property type="protein sequence ID" value="VVD97356.1"/>
    <property type="molecule type" value="Genomic_DNA"/>
</dbReference>
<reference evidence="4 5" key="1">
    <citation type="submission" date="2019-08" db="EMBL/GenBank/DDBJ databases">
        <authorList>
            <person name="Peeters C."/>
        </authorList>
    </citation>
    <scope>NUCLEOTIDE SEQUENCE [LARGE SCALE GENOMIC DNA]</scope>
    <source>
        <strain evidence="4 5">LMG 31111</strain>
    </source>
</reference>
<protein>
    <submittedName>
        <fullName evidence="4">Transporter</fullName>
    </submittedName>
</protein>
<dbReference type="Pfam" id="PF03459">
    <property type="entry name" value="TOBE"/>
    <property type="match status" value="1"/>
</dbReference>
<dbReference type="Pfam" id="PF03358">
    <property type="entry name" value="FMN_red"/>
    <property type="match status" value="1"/>
</dbReference>
<dbReference type="Gene3D" id="2.40.50.100">
    <property type="match status" value="1"/>
</dbReference>
<evidence type="ECO:0000313" key="5">
    <source>
        <dbReference type="Proteomes" id="UP000383971"/>
    </source>
</evidence>
<evidence type="ECO:0000313" key="4">
    <source>
        <dbReference type="EMBL" id="VVD97356.1"/>
    </source>
</evidence>
<organism evidence="4 5">
    <name type="scientific">Pandoraea communis</name>
    <dbReference type="NCBI Taxonomy" id="2508297"/>
    <lineage>
        <taxon>Bacteria</taxon>
        <taxon>Pseudomonadati</taxon>
        <taxon>Pseudomonadota</taxon>
        <taxon>Betaproteobacteria</taxon>
        <taxon>Burkholderiales</taxon>
        <taxon>Burkholderiaceae</taxon>
        <taxon>Pandoraea</taxon>
    </lineage>
</organism>
<accession>A0A5E4UBC6</accession>